<feature type="region of interest" description="Disordered" evidence="4">
    <location>
        <begin position="1"/>
        <end position="93"/>
    </location>
</feature>
<evidence type="ECO:0000313" key="5">
    <source>
        <dbReference type="EMBL" id="CAI0428361.1"/>
    </source>
</evidence>
<keyword evidence="2" id="KW-0677">Repeat</keyword>
<accession>A0AAV0L2B8</accession>
<dbReference type="InterPro" id="IPR036322">
    <property type="entry name" value="WD40_repeat_dom_sf"/>
</dbReference>
<dbReference type="EMBL" id="CAMGYJ010000006">
    <property type="protein sequence ID" value="CAI0428361.1"/>
    <property type="molecule type" value="Genomic_DNA"/>
</dbReference>
<dbReference type="InterPro" id="IPR015943">
    <property type="entry name" value="WD40/YVTN_repeat-like_dom_sf"/>
</dbReference>
<feature type="region of interest" description="Disordered" evidence="4">
    <location>
        <begin position="587"/>
        <end position="609"/>
    </location>
</feature>
<dbReference type="PANTHER" id="PTHR14221:SF31">
    <property type="entry name" value="TRANSDUCIN_WD40 REPEAT-LIKE SUPERFAMILY PROTEIN"/>
    <property type="match status" value="1"/>
</dbReference>
<feature type="compositionally biased region" description="Acidic residues" evidence="4">
    <location>
        <begin position="109"/>
        <end position="118"/>
    </location>
</feature>
<dbReference type="FunFam" id="2.130.10.10:FF:000849">
    <property type="entry name" value="WD repeat-containing protein 44"/>
    <property type="match status" value="1"/>
</dbReference>
<gene>
    <name evidence="5" type="ORF">LITE_LOCUS21609</name>
</gene>
<feature type="compositionally biased region" description="Gly residues" evidence="4">
    <location>
        <begin position="534"/>
        <end position="545"/>
    </location>
</feature>
<keyword evidence="6" id="KW-1185">Reference proteome</keyword>
<feature type="region of interest" description="Disordered" evidence="4">
    <location>
        <begin position="105"/>
        <end position="151"/>
    </location>
</feature>
<evidence type="ECO:0000256" key="1">
    <source>
        <dbReference type="ARBA" id="ARBA00022574"/>
    </source>
</evidence>
<feature type="repeat" description="WD" evidence="3">
    <location>
        <begin position="201"/>
        <end position="234"/>
    </location>
</feature>
<dbReference type="PROSITE" id="PS50082">
    <property type="entry name" value="WD_REPEATS_2"/>
    <property type="match status" value="3"/>
</dbReference>
<comment type="caution">
    <text evidence="5">The sequence shown here is derived from an EMBL/GenBank/DDBJ whole genome shotgun (WGS) entry which is preliminary data.</text>
</comment>
<dbReference type="InterPro" id="IPR020472">
    <property type="entry name" value="WD40_PAC1"/>
</dbReference>
<feature type="repeat" description="WD" evidence="3">
    <location>
        <begin position="278"/>
        <end position="310"/>
    </location>
</feature>
<dbReference type="SUPFAM" id="SSF50978">
    <property type="entry name" value="WD40 repeat-like"/>
    <property type="match status" value="1"/>
</dbReference>
<dbReference type="Gene3D" id="2.130.10.10">
    <property type="entry name" value="YVTN repeat-like/Quinoprotein amine dehydrogenase"/>
    <property type="match status" value="1"/>
</dbReference>
<sequence>MPMSQEVGSDPMWSGEGSGFEIWLSEPQSVEKRRQNFMSQMGLSNDVSRSTMSNNGGDCEGEIGGLELSERVSESSNAECSRSSCTDGDGGSSSVCLGRECGTEANSMVDDDSEEEEEFVGRKPGSGSESSDGEVSTSQKGNGEKMKRKWSWKQFVNNKKRDDQDVSSNDLVSKASGKFAKVKCNKKKYMELSGLFVGQDIQAHKGFIWTMKFSPDAKYLATGGEDGIIRIWQVGTAPADSKLPGAGLKKGGGQHQQQPSIVIPEMVFRIEESPVHEFRGHSSDVLDLAWSSSNLLLSSSKDKTVRLWQLGCNHCLNVFHHRNYVTCIQFNPVNENNFISGSIDGKVRIWGVSETRVIEWADVRDVISAICYKPDGKGFVVGSIRGRCRFYEVSANDLHLEAEIHIQGRKRTSSNRITGIQFSQEKVPKVMITSEDSKVRIFDGFDLIHKFKGLPRSGNQMSASFTSTGKHIISVGDDCQVYVWNYNDQSSSSLYGAGSPVYSKKIKSEQSFEHFSSQGVSVAVPWHGSNKSSIGGGGVGGGGASPGRFLGQKGTSHHGGRRRGSKDMDRFSIGNWFKDGGFRANSSSGATWPEERLPGWNGAGGGSRVVDRNPTTWGMVIVTGSWDGKISTFNNYGLPMIL</sequence>
<feature type="repeat" description="WD" evidence="3">
    <location>
        <begin position="318"/>
        <end position="360"/>
    </location>
</feature>
<keyword evidence="1 3" id="KW-0853">WD repeat</keyword>
<dbReference type="InterPro" id="IPR001680">
    <property type="entry name" value="WD40_rpt"/>
</dbReference>
<dbReference type="PROSITE" id="PS50294">
    <property type="entry name" value="WD_REPEATS_REGION"/>
    <property type="match status" value="3"/>
</dbReference>
<feature type="compositionally biased region" description="Low complexity" evidence="4">
    <location>
        <begin position="125"/>
        <end position="138"/>
    </location>
</feature>
<feature type="compositionally biased region" description="Low complexity" evidence="4">
    <location>
        <begin position="74"/>
        <end position="87"/>
    </location>
</feature>
<evidence type="ECO:0000256" key="4">
    <source>
        <dbReference type="SAM" id="MobiDB-lite"/>
    </source>
</evidence>
<protein>
    <submittedName>
        <fullName evidence="5">Uncharacterized protein</fullName>
    </submittedName>
</protein>
<proteinExistence type="predicted"/>
<dbReference type="Proteomes" id="UP001154282">
    <property type="component" value="Unassembled WGS sequence"/>
</dbReference>
<name>A0AAV0L2B8_9ROSI</name>
<feature type="region of interest" description="Disordered" evidence="4">
    <location>
        <begin position="534"/>
        <end position="569"/>
    </location>
</feature>
<evidence type="ECO:0000313" key="6">
    <source>
        <dbReference type="Proteomes" id="UP001154282"/>
    </source>
</evidence>
<evidence type="ECO:0000256" key="3">
    <source>
        <dbReference type="PROSITE-ProRule" id="PRU00221"/>
    </source>
</evidence>
<dbReference type="PRINTS" id="PR00320">
    <property type="entry name" value="GPROTEINBRPT"/>
</dbReference>
<dbReference type="PANTHER" id="PTHR14221">
    <property type="entry name" value="WD REPEAT DOMAIN 44"/>
    <property type="match status" value="1"/>
</dbReference>
<evidence type="ECO:0000256" key="2">
    <source>
        <dbReference type="ARBA" id="ARBA00022737"/>
    </source>
</evidence>
<reference evidence="5" key="1">
    <citation type="submission" date="2022-08" db="EMBL/GenBank/DDBJ databases">
        <authorList>
            <person name="Gutierrez-Valencia J."/>
        </authorList>
    </citation>
    <scope>NUCLEOTIDE SEQUENCE</scope>
</reference>
<feature type="compositionally biased region" description="Basic residues" evidence="4">
    <location>
        <begin position="555"/>
        <end position="564"/>
    </location>
</feature>
<organism evidence="5 6">
    <name type="scientific">Linum tenue</name>
    <dbReference type="NCBI Taxonomy" id="586396"/>
    <lineage>
        <taxon>Eukaryota</taxon>
        <taxon>Viridiplantae</taxon>
        <taxon>Streptophyta</taxon>
        <taxon>Embryophyta</taxon>
        <taxon>Tracheophyta</taxon>
        <taxon>Spermatophyta</taxon>
        <taxon>Magnoliopsida</taxon>
        <taxon>eudicotyledons</taxon>
        <taxon>Gunneridae</taxon>
        <taxon>Pentapetalae</taxon>
        <taxon>rosids</taxon>
        <taxon>fabids</taxon>
        <taxon>Malpighiales</taxon>
        <taxon>Linaceae</taxon>
        <taxon>Linum</taxon>
    </lineage>
</organism>
<dbReference type="InterPro" id="IPR040324">
    <property type="entry name" value="WDR44/Dgr2"/>
</dbReference>
<dbReference type="Pfam" id="PF00400">
    <property type="entry name" value="WD40"/>
    <property type="match status" value="4"/>
</dbReference>
<feature type="compositionally biased region" description="Polar residues" evidence="4">
    <location>
        <begin position="36"/>
        <end position="56"/>
    </location>
</feature>
<dbReference type="AlphaFoldDB" id="A0AAV0L2B8"/>
<dbReference type="SMART" id="SM00320">
    <property type="entry name" value="WD40"/>
    <property type="match status" value="6"/>
</dbReference>